<evidence type="ECO:0000256" key="1">
    <source>
        <dbReference type="SAM" id="MobiDB-lite"/>
    </source>
</evidence>
<feature type="region of interest" description="Disordered" evidence="1">
    <location>
        <begin position="1005"/>
        <end position="1032"/>
    </location>
</feature>
<reference evidence="2" key="1">
    <citation type="journal article" date="2011" name="PLoS Biol.">
        <title>Gene gain and loss during evolution of obligate parasitism in the white rust pathogen of Arabidopsis thaliana.</title>
        <authorList>
            <person name="Kemen E."/>
            <person name="Gardiner A."/>
            <person name="Schultz-Larsen T."/>
            <person name="Kemen A.C."/>
            <person name="Balmuth A.L."/>
            <person name="Robert-Seilaniantz A."/>
            <person name="Bailey K."/>
            <person name="Holub E."/>
            <person name="Studholme D.J."/>
            <person name="Maclean D."/>
            <person name="Jones J.D."/>
        </authorList>
    </citation>
    <scope>NUCLEOTIDE SEQUENCE</scope>
</reference>
<name>F0W6T8_9STRA</name>
<feature type="compositionally biased region" description="Low complexity" evidence="1">
    <location>
        <begin position="653"/>
        <end position="671"/>
    </location>
</feature>
<feature type="region of interest" description="Disordered" evidence="1">
    <location>
        <begin position="574"/>
        <end position="706"/>
    </location>
</feature>
<feature type="region of interest" description="Disordered" evidence="1">
    <location>
        <begin position="931"/>
        <end position="954"/>
    </location>
</feature>
<sequence length="1032" mass="117676">MKPFSSNADDRLGSDESFFHETDLFDRKKLLKAHILELIRDFRRQRKLLDIFIGEILRRNEQVDQVESSSDKAMGPNVSIRALIDLMVLTAQHLGDQVFEKLSLQIFKSLKTKVFTEEANQIRFASLYKMELRRHLTIEIIQQEILFDEQMMQRLNSRAQQSALMEDTDDRTLPGSKYKFRLHALERVLQAARRPPDINLRLCETTKQLIYTSDTGNEAEAQTMQNRVDVLAKKTDLSHLWVQSRCGLKIKTLIFKKLVQILSTIPLFSVSIRHSTAMEHSPSSFLDDVVEFALAASYLSFPMDSPLCFKDHPMHELFVIVEGSIGSESASCLHLGEMSLLDPDAFWSQTWRVTSPTATVFSLTSKDFDKVLTRLLGLGNERGHKRESPLSATHHSPRASYRRSSIMIRSAKARKTSRNELYKAHRNVWDEHEGIVMANEERTMHPPGLDALIHATEAVNISGEDSEARKPNHFVSSDVQYYPSFKLSAYRIAEDGLRFESDLSVFDRPFLQSMPPITFPVLKMDDIVAHALMPTLPETENAAFSSSDTNVYASLFTQPNVLKKEVLRGILQHRQTEQSDSKDSQAPTSPQVESSDTEISPFEESQTENSQEIEFLVESSVPLPEDTQKKTASHPLQDHWNRRRSVVNEMEQVSSSRPSPYSPKSSPVSRPGELVDAIERGTSFASNRRSSMDDESSQDSYSDDRAESIASGSLAVAHRIHRFIKRRQKNEQPGVVMETVSSVEMIQEGPALSSPLPRPLKPDLQQRLTKVLDQLGMTAKQKMEVVLKYTSSAHSSRFAEAVSCWEQAALLILQRESLMAKVDEFEYNASDPRRFFKTLSTKRLDEEKNRKIIIRQLHQLTIACDKALQELEKLGDEQLLCFNGEERSYREKLSRDYTEVLYAGEQKRLSMIKDRKEALTLTQTEVDRCEENEERQDVSGLTGPRLELPSLISPPHSRKWDQNNVLLRLRRQANLLHVRRQMEVKKADSAHNVSSALSSRTLAGRFQVNASPERRIPTPPRHALPSRNIKQI</sequence>
<feature type="compositionally biased region" description="Polar residues" evidence="1">
    <location>
        <begin position="584"/>
        <end position="612"/>
    </location>
</feature>
<dbReference type="PANTHER" id="PTHR16078">
    <property type="entry name" value="COILED-COIL DOMAIN-CONTAINING PROTEIN 87"/>
    <property type="match status" value="1"/>
</dbReference>
<proteinExistence type="predicted"/>
<dbReference type="HOGENOM" id="CLU_294129_0_0_1"/>
<dbReference type="AlphaFoldDB" id="F0W6T8"/>
<organism evidence="2">
    <name type="scientific">Albugo laibachii Nc14</name>
    <dbReference type="NCBI Taxonomy" id="890382"/>
    <lineage>
        <taxon>Eukaryota</taxon>
        <taxon>Sar</taxon>
        <taxon>Stramenopiles</taxon>
        <taxon>Oomycota</taxon>
        <taxon>Peronosporomycetes</taxon>
        <taxon>Albuginales</taxon>
        <taxon>Albuginaceae</taxon>
        <taxon>Albugo</taxon>
    </lineage>
</organism>
<accession>F0W6T8</accession>
<reference evidence="2" key="2">
    <citation type="submission" date="2011-02" db="EMBL/GenBank/DDBJ databases">
        <authorList>
            <person name="MacLean D."/>
        </authorList>
    </citation>
    <scope>NUCLEOTIDE SEQUENCE</scope>
</reference>
<feature type="region of interest" description="Disordered" evidence="1">
    <location>
        <begin position="382"/>
        <end position="401"/>
    </location>
</feature>
<dbReference type="EMBL" id="FR824071">
    <property type="protein sequence ID" value="CCA16833.1"/>
    <property type="molecule type" value="Genomic_DNA"/>
</dbReference>
<dbReference type="InterPro" id="IPR037383">
    <property type="entry name" value="CCDC87"/>
</dbReference>
<feature type="compositionally biased region" description="Basic and acidic residues" evidence="1">
    <location>
        <begin position="574"/>
        <end position="583"/>
    </location>
</feature>
<dbReference type="PANTHER" id="PTHR16078:SF1">
    <property type="entry name" value="COILED-COIL DOMAIN-CONTAINING PROTEIN 87"/>
    <property type="match status" value="1"/>
</dbReference>
<gene>
    <name evidence="2" type="primary">AlNc14C26G2574</name>
    <name evidence="2" type="ORF">ALNC14_029760</name>
</gene>
<dbReference type="Gene3D" id="1.20.58.1520">
    <property type="match status" value="1"/>
</dbReference>
<protein>
    <submittedName>
        <fullName evidence="2">Uncharacterized protein AlNc14C26G2574</fullName>
    </submittedName>
</protein>
<evidence type="ECO:0000313" key="2">
    <source>
        <dbReference type="EMBL" id="CCA16833.1"/>
    </source>
</evidence>